<accession>A0A495V4C8</accession>
<dbReference type="AlphaFoldDB" id="A0A495V4C8"/>
<organism evidence="1 2">
    <name type="scientific">Thiocapsa rosea</name>
    <dbReference type="NCBI Taxonomy" id="69360"/>
    <lineage>
        <taxon>Bacteria</taxon>
        <taxon>Pseudomonadati</taxon>
        <taxon>Pseudomonadota</taxon>
        <taxon>Gammaproteobacteria</taxon>
        <taxon>Chromatiales</taxon>
        <taxon>Chromatiaceae</taxon>
        <taxon>Thiocapsa</taxon>
    </lineage>
</organism>
<dbReference type="RefSeq" id="WP_120795999.1">
    <property type="nucleotide sequence ID" value="NZ_RBXL01000001.1"/>
</dbReference>
<dbReference type="InterPro" id="IPR022484">
    <property type="entry name" value="PEP-CTERM/exosrtase_acylTfrase"/>
</dbReference>
<name>A0A495V4C8_9GAMM</name>
<proteinExistence type="predicted"/>
<dbReference type="EMBL" id="RBXL01000001">
    <property type="protein sequence ID" value="RKT43425.1"/>
    <property type="molecule type" value="Genomic_DNA"/>
</dbReference>
<protein>
    <submittedName>
        <fullName evidence="1">N-acyl amino acid synthase of PEP-CTERM/exosortase system</fullName>
    </submittedName>
</protein>
<comment type="caution">
    <text evidence="1">The sequence shown here is derived from an EMBL/GenBank/DDBJ whole genome shotgun (WGS) entry which is preliminary data.</text>
</comment>
<gene>
    <name evidence="1" type="ORF">BDD21_0759</name>
</gene>
<evidence type="ECO:0000313" key="2">
    <source>
        <dbReference type="Proteomes" id="UP000274556"/>
    </source>
</evidence>
<dbReference type="SUPFAM" id="SSF55729">
    <property type="entry name" value="Acyl-CoA N-acyltransferases (Nat)"/>
    <property type="match status" value="1"/>
</dbReference>
<dbReference type="OrthoDB" id="582214at2"/>
<evidence type="ECO:0000313" key="1">
    <source>
        <dbReference type="EMBL" id="RKT43425.1"/>
    </source>
</evidence>
<sequence>MSLNASESACHPGAGHGQDPYFRFNCVEDASSLDTVYRIRYQVYCVERGFLDENDFPDEAERDEFDAYSIHMLATHRAGHPAGTARLVMPSPLGFPLMSHCVFTGDYAFLNDPSHPALAGFAEISRLAVSKNFRRREGDSVFGGPPRIDPGRPESADILPFCPPRNTPEILIGLSRLLYQESKRRGVTHWMLAMERGLYLMLRRLGFRYIPAGPDVDYFGPVRPYVTSVEAFETALYATFPATLQYLACGLESEYLPDCIESAVAGDPQVQEQARSA</sequence>
<dbReference type="Pfam" id="PF13444">
    <property type="entry name" value="Acetyltransf_5"/>
    <property type="match status" value="1"/>
</dbReference>
<dbReference type="Gene3D" id="3.40.630.30">
    <property type="match status" value="1"/>
</dbReference>
<reference evidence="1 2" key="1">
    <citation type="submission" date="2018-10" db="EMBL/GenBank/DDBJ databases">
        <title>Genomic Encyclopedia of Archaeal and Bacterial Type Strains, Phase II (KMG-II): from individual species to whole genera.</title>
        <authorList>
            <person name="Goeker M."/>
        </authorList>
    </citation>
    <scope>NUCLEOTIDE SEQUENCE [LARGE SCALE GENOMIC DNA]</scope>
    <source>
        <strain evidence="1 2">DSM 235</strain>
    </source>
</reference>
<dbReference type="Proteomes" id="UP000274556">
    <property type="component" value="Unassembled WGS sequence"/>
</dbReference>
<dbReference type="NCBIfam" id="TIGR03694">
    <property type="entry name" value="exosort_acyl"/>
    <property type="match status" value="1"/>
</dbReference>
<keyword evidence="2" id="KW-1185">Reference proteome</keyword>
<dbReference type="InterPro" id="IPR016181">
    <property type="entry name" value="Acyl_CoA_acyltransferase"/>
</dbReference>